<accession>A0ABW5FMV2</accession>
<dbReference type="EMBL" id="JBHUKR010000006">
    <property type="protein sequence ID" value="MFD2416363.1"/>
    <property type="molecule type" value="Genomic_DNA"/>
</dbReference>
<gene>
    <name evidence="4" type="ORF">ACFSXZ_08475</name>
</gene>
<feature type="transmembrane region" description="Helical" evidence="3">
    <location>
        <begin position="262"/>
        <end position="287"/>
    </location>
</feature>
<feature type="region of interest" description="Disordered" evidence="2">
    <location>
        <begin position="209"/>
        <end position="228"/>
    </location>
</feature>
<dbReference type="InterPro" id="IPR042003">
    <property type="entry name" value="Sortase_E"/>
</dbReference>
<dbReference type="Gene3D" id="2.40.260.10">
    <property type="entry name" value="Sortase"/>
    <property type="match status" value="1"/>
</dbReference>
<keyword evidence="1" id="KW-0378">Hydrolase</keyword>
<dbReference type="InterPro" id="IPR023365">
    <property type="entry name" value="Sortase_dom-sf"/>
</dbReference>
<evidence type="ECO:0000313" key="5">
    <source>
        <dbReference type="Proteomes" id="UP001597417"/>
    </source>
</evidence>
<keyword evidence="3" id="KW-0472">Membrane</keyword>
<feature type="transmembrane region" description="Helical" evidence="3">
    <location>
        <begin position="14"/>
        <end position="37"/>
    </location>
</feature>
<comment type="caution">
    <text evidence="4">The sequence shown here is derived from an EMBL/GenBank/DDBJ whole genome shotgun (WGS) entry which is preliminary data.</text>
</comment>
<dbReference type="Pfam" id="PF04203">
    <property type="entry name" value="Sortase"/>
    <property type="match status" value="1"/>
</dbReference>
<reference evidence="5" key="1">
    <citation type="journal article" date="2019" name="Int. J. Syst. Evol. Microbiol.">
        <title>The Global Catalogue of Microorganisms (GCM) 10K type strain sequencing project: providing services to taxonomists for standard genome sequencing and annotation.</title>
        <authorList>
            <consortium name="The Broad Institute Genomics Platform"/>
            <consortium name="The Broad Institute Genome Sequencing Center for Infectious Disease"/>
            <person name="Wu L."/>
            <person name="Ma J."/>
        </authorList>
    </citation>
    <scope>NUCLEOTIDE SEQUENCE [LARGE SCALE GENOMIC DNA]</scope>
    <source>
        <strain evidence="5">CGMCC 4.7645</strain>
    </source>
</reference>
<organism evidence="4 5">
    <name type="scientific">Amycolatopsis pigmentata</name>
    <dbReference type="NCBI Taxonomy" id="450801"/>
    <lineage>
        <taxon>Bacteria</taxon>
        <taxon>Bacillati</taxon>
        <taxon>Actinomycetota</taxon>
        <taxon>Actinomycetes</taxon>
        <taxon>Pseudonocardiales</taxon>
        <taxon>Pseudonocardiaceae</taxon>
        <taxon>Amycolatopsis</taxon>
    </lineage>
</organism>
<protein>
    <submittedName>
        <fullName evidence="4">Sortase</fullName>
    </submittedName>
</protein>
<dbReference type="SUPFAM" id="SSF63817">
    <property type="entry name" value="Sortase"/>
    <property type="match status" value="1"/>
</dbReference>
<evidence type="ECO:0000313" key="4">
    <source>
        <dbReference type="EMBL" id="MFD2416363.1"/>
    </source>
</evidence>
<proteinExistence type="predicted"/>
<keyword evidence="5" id="KW-1185">Reference proteome</keyword>
<dbReference type="CDD" id="cd05830">
    <property type="entry name" value="Sortase_E"/>
    <property type="match status" value="1"/>
</dbReference>
<evidence type="ECO:0000256" key="1">
    <source>
        <dbReference type="ARBA" id="ARBA00022801"/>
    </source>
</evidence>
<dbReference type="InterPro" id="IPR005754">
    <property type="entry name" value="Sortase"/>
</dbReference>
<dbReference type="Proteomes" id="UP001597417">
    <property type="component" value="Unassembled WGS sequence"/>
</dbReference>
<feature type="transmembrane region" description="Helical" evidence="3">
    <location>
        <begin position="235"/>
        <end position="256"/>
    </location>
</feature>
<name>A0ABW5FMV2_9PSEU</name>
<evidence type="ECO:0000256" key="3">
    <source>
        <dbReference type="SAM" id="Phobius"/>
    </source>
</evidence>
<dbReference type="RefSeq" id="WP_378263082.1">
    <property type="nucleotide sequence ID" value="NZ_JBHUKR010000006.1"/>
</dbReference>
<evidence type="ECO:0000256" key="2">
    <source>
        <dbReference type="SAM" id="MobiDB-lite"/>
    </source>
</evidence>
<keyword evidence="3" id="KW-1133">Transmembrane helix</keyword>
<sequence length="291" mass="30528">MTVLERPVSFSPKWTAGVVVGWLVTTVVCFVVVVYALGPMMQNNDQRAGLTDIRSQTAKALEETKTLLGAAPPTKPPEFGSPVAVVEIPRLRLQQVVFEGVSPGETASGPGHVPGTAGLGQPGNAALAGRYSGYGAPFGRVGELTAGDQIVVATTQGKSVYTVTRTDTRALDEDADYGKTPNDRLTLVTSASWWPVSSERATVVTAAMDGKPFRPTPQNGRAGAQDGRSGDSGAWAALVLSLGGFFAAAAGATYLYRRWRPVSTYIITTPALLALAVLAAAALWRLLPAWT</sequence>
<keyword evidence="3" id="KW-0812">Transmembrane</keyword>